<keyword evidence="3" id="KW-1133">Transmembrane helix</keyword>
<evidence type="ECO:0000313" key="7">
    <source>
        <dbReference type="Proteomes" id="UP000515733"/>
    </source>
</evidence>
<proteinExistence type="predicted"/>
<dbReference type="SUPFAM" id="SSF111369">
    <property type="entry name" value="HlyD-like secretion proteins"/>
    <property type="match status" value="1"/>
</dbReference>
<protein>
    <submittedName>
        <fullName evidence="6">Type I secretion membrane fusion protein, HlyD family</fullName>
    </submittedName>
</protein>
<dbReference type="InterPro" id="IPR058982">
    <property type="entry name" value="Beta-barrel_AprE"/>
</dbReference>
<sequence length="415" mass="45219">MTLQLKNTSAPVLIEGSSSRPEPTPPAGPDADPSKPARLGLLILLIGFGGFMLWALLAPLDSGVPAGGVVSIESQRKTVQHLTGGIVEKILVREGDEVKAGQTLVVLNSTQARANLGIVRAQYLAARAVENRLMAEYLNRGAIQFDKDLLAARKEPQVAEILDIQAALFATRRASQRKESAVLKESAAALEPQLQGMRELAREGYVPRNKMLDTERAHAEIRLRILQQEQEYRKQVETQLGEAQKEASAQHDRLLATMEELTRSEIKAPLDGYVVGLSVHTVGGIVAPGGHILDVVPKGEALTVEAQVATHLIDHVKVGIEADLRFSAFNQKTTPVIMGKVVTVSADRLTDPATRMPYYLVRISVPPKEMEKLGKNSHVVPGMPVEVIVKGESRTLMNYLLKPLTDRFASSLKEL</sequence>
<dbReference type="InterPro" id="IPR058781">
    <property type="entry name" value="HH_AprE-like"/>
</dbReference>
<dbReference type="PANTHER" id="PTHR30386:SF17">
    <property type="entry name" value="ALKALINE PROTEASE SECRETION PROTEIN APRE"/>
    <property type="match status" value="1"/>
</dbReference>
<organism evidence="6 7">
    <name type="scientific">Denitratisoma oestradiolicum</name>
    <dbReference type="NCBI Taxonomy" id="311182"/>
    <lineage>
        <taxon>Bacteria</taxon>
        <taxon>Pseudomonadati</taxon>
        <taxon>Pseudomonadota</taxon>
        <taxon>Betaproteobacteria</taxon>
        <taxon>Nitrosomonadales</taxon>
        <taxon>Sterolibacteriaceae</taxon>
        <taxon>Denitratisoma</taxon>
    </lineage>
</organism>
<evidence type="ECO:0000256" key="3">
    <source>
        <dbReference type="SAM" id="Phobius"/>
    </source>
</evidence>
<evidence type="ECO:0000259" key="4">
    <source>
        <dbReference type="Pfam" id="PF25994"/>
    </source>
</evidence>
<dbReference type="AlphaFoldDB" id="A0A6S6Y3D6"/>
<dbReference type="Proteomes" id="UP000515733">
    <property type="component" value="Chromosome"/>
</dbReference>
<dbReference type="RefSeq" id="WP_145770343.1">
    <property type="nucleotide sequence ID" value="NZ_LR778301.1"/>
</dbReference>
<dbReference type="PANTHER" id="PTHR30386">
    <property type="entry name" value="MEMBRANE FUSION SUBUNIT OF EMRAB-TOLC MULTIDRUG EFFLUX PUMP"/>
    <property type="match status" value="1"/>
</dbReference>
<keyword evidence="3" id="KW-0812">Transmembrane</keyword>
<accession>A0A6S6Y3D6</accession>
<keyword evidence="3" id="KW-0472">Membrane</keyword>
<feature type="region of interest" description="Disordered" evidence="2">
    <location>
        <begin position="1"/>
        <end position="33"/>
    </location>
</feature>
<dbReference type="Pfam" id="PF25994">
    <property type="entry name" value="HH_AprE"/>
    <property type="match status" value="1"/>
</dbReference>
<dbReference type="KEGG" id="doe:DENOEST_3923"/>
<dbReference type="Pfam" id="PF26002">
    <property type="entry name" value="Beta-barrel_AprE"/>
    <property type="match status" value="1"/>
</dbReference>
<dbReference type="Gene3D" id="2.40.30.170">
    <property type="match status" value="1"/>
</dbReference>
<evidence type="ECO:0000256" key="2">
    <source>
        <dbReference type="SAM" id="MobiDB-lite"/>
    </source>
</evidence>
<keyword evidence="1" id="KW-0175">Coiled coil</keyword>
<feature type="coiled-coil region" evidence="1">
    <location>
        <begin position="209"/>
        <end position="264"/>
    </location>
</feature>
<dbReference type="OrthoDB" id="9775513at2"/>
<dbReference type="Gene3D" id="2.40.50.100">
    <property type="match status" value="1"/>
</dbReference>
<dbReference type="EMBL" id="LR778301">
    <property type="protein sequence ID" value="CAB1371077.1"/>
    <property type="molecule type" value="Genomic_DNA"/>
</dbReference>
<reference evidence="6 7" key="1">
    <citation type="submission" date="2020-03" db="EMBL/GenBank/DDBJ databases">
        <authorList>
            <consortium name="Genoscope - CEA"/>
            <person name="William W."/>
        </authorList>
    </citation>
    <scope>NUCLEOTIDE SEQUENCE [LARGE SCALE GENOMIC DNA]</scope>
    <source>
        <strain evidence="7">DSM 16959</strain>
    </source>
</reference>
<feature type="compositionally biased region" description="Polar residues" evidence="2">
    <location>
        <begin position="1"/>
        <end position="21"/>
    </location>
</feature>
<feature type="domain" description="AprE-like long alpha-helical hairpin" evidence="4">
    <location>
        <begin position="112"/>
        <end position="198"/>
    </location>
</feature>
<evidence type="ECO:0000259" key="5">
    <source>
        <dbReference type="Pfam" id="PF26002"/>
    </source>
</evidence>
<dbReference type="InterPro" id="IPR050739">
    <property type="entry name" value="MFP"/>
</dbReference>
<gene>
    <name evidence="6" type="ORF">DENOEST_3923</name>
</gene>
<name>A0A6S6Y3D6_9PROT</name>
<evidence type="ECO:0000313" key="6">
    <source>
        <dbReference type="EMBL" id="CAB1371077.1"/>
    </source>
</evidence>
<feature type="domain" description="AprE-like beta-barrel" evidence="5">
    <location>
        <begin position="302"/>
        <end position="390"/>
    </location>
</feature>
<evidence type="ECO:0000256" key="1">
    <source>
        <dbReference type="SAM" id="Coils"/>
    </source>
</evidence>
<keyword evidence="7" id="KW-1185">Reference proteome</keyword>
<dbReference type="PRINTS" id="PR01490">
    <property type="entry name" value="RTXTOXIND"/>
</dbReference>
<feature type="transmembrane region" description="Helical" evidence="3">
    <location>
        <begin position="39"/>
        <end position="57"/>
    </location>
</feature>